<dbReference type="PANTHER" id="PTHR35604">
    <property type="entry name" value="TRANSPOSASE INSH FOR INSERTION SEQUENCE ELEMENT IS5A-RELATED"/>
    <property type="match status" value="1"/>
</dbReference>
<evidence type="ECO:0000313" key="10">
    <source>
        <dbReference type="Proteomes" id="UP000075573"/>
    </source>
</evidence>
<dbReference type="InterPro" id="IPR002559">
    <property type="entry name" value="Transposase_11"/>
</dbReference>
<gene>
    <name evidence="9" type="ORF">AD929_00110</name>
</gene>
<dbReference type="RefSeq" id="WP_062105564.1">
    <property type="nucleotide sequence ID" value="NZ_LHZB01000018.1"/>
</dbReference>
<dbReference type="InterPro" id="IPR008490">
    <property type="entry name" value="Transposase_InsH_N"/>
</dbReference>
<comment type="similarity">
    <text evidence="2">Belongs to the transposase 11 family.</text>
</comment>
<evidence type="ECO:0000313" key="9">
    <source>
        <dbReference type="EMBL" id="KXV04394.1"/>
    </source>
</evidence>
<evidence type="ECO:0000256" key="2">
    <source>
        <dbReference type="ARBA" id="ARBA00010075"/>
    </source>
</evidence>
<feature type="region of interest" description="Disordered" evidence="6">
    <location>
        <begin position="162"/>
        <end position="200"/>
    </location>
</feature>
<evidence type="ECO:0000256" key="3">
    <source>
        <dbReference type="ARBA" id="ARBA00022578"/>
    </source>
</evidence>
<comment type="caution">
    <text evidence="9">The sequence shown here is derived from an EMBL/GenBank/DDBJ whole genome shotgun (WGS) entry which is preliminary data.</text>
</comment>
<dbReference type="Pfam" id="PF05598">
    <property type="entry name" value="DUF772"/>
    <property type="match status" value="1"/>
</dbReference>
<dbReference type="Proteomes" id="UP000075573">
    <property type="component" value="Unassembled WGS sequence"/>
</dbReference>
<evidence type="ECO:0000259" key="8">
    <source>
        <dbReference type="Pfam" id="PF05598"/>
    </source>
</evidence>
<feature type="compositionally biased region" description="Basic and acidic residues" evidence="6">
    <location>
        <begin position="163"/>
        <end position="196"/>
    </location>
</feature>
<dbReference type="EMBL" id="LHZB01000018">
    <property type="protein sequence ID" value="KXV04394.1"/>
    <property type="molecule type" value="Genomic_DNA"/>
</dbReference>
<comment type="function">
    <text evidence="1">Involved in the transposition of the insertion sequence IS5.</text>
</comment>
<evidence type="ECO:0000259" key="7">
    <source>
        <dbReference type="Pfam" id="PF01609"/>
    </source>
</evidence>
<protein>
    <submittedName>
        <fullName evidence="9">Transposase</fullName>
    </submittedName>
</protein>
<keyword evidence="3" id="KW-0815">Transposition</keyword>
<dbReference type="AlphaFoldDB" id="A0A149R4Q2"/>
<dbReference type="GO" id="GO:0006313">
    <property type="term" value="P:DNA transposition"/>
    <property type="evidence" value="ECO:0007669"/>
    <property type="project" value="InterPro"/>
</dbReference>
<proteinExistence type="inferred from homology"/>
<dbReference type="GO" id="GO:0004803">
    <property type="term" value="F:transposase activity"/>
    <property type="evidence" value="ECO:0007669"/>
    <property type="project" value="InterPro"/>
</dbReference>
<accession>A0A149R4Q2</accession>
<dbReference type="GO" id="GO:0003677">
    <property type="term" value="F:DNA binding"/>
    <property type="evidence" value="ECO:0007669"/>
    <property type="project" value="UniProtKB-KW"/>
</dbReference>
<dbReference type="PATRIC" id="fig|442.7.peg.1980"/>
<evidence type="ECO:0000256" key="1">
    <source>
        <dbReference type="ARBA" id="ARBA00003544"/>
    </source>
</evidence>
<keyword evidence="5" id="KW-0233">DNA recombination</keyword>
<feature type="domain" description="Transposase IS4-like" evidence="7">
    <location>
        <begin position="148"/>
        <end position="338"/>
    </location>
</feature>
<dbReference type="InterPro" id="IPR047959">
    <property type="entry name" value="Transpos_IS5"/>
</dbReference>
<sequence>MGQPGFFDLQHRYEGLDAHGDPLVALGAAVPFEMFRLKLKTALIKGGLRRSEADRKSAAGRKPWDEVLIFKVLVLQALYNLSDDQMEYQLRDRLSFMRFVGLGLEDAVPDAKTLWLYREALARAGAVEALFDLFDGYLKAKGYLAMGGQIIDATLVAAPRQRNSRDDNATVKSGKTPEEWEKKPAKNRQKDKDARWTKKHGRSHFGYKNHVCIDRRHKLVRRYAVSSASVHDSQKLEDLLDPGNTASTVWADSAYRSKEAEEKLATRGFKSRIHQRGCRGKPLTTRQEAANKTRSSVRARVEHVFGNQHTSMGGKLVRIIGIVRATVKIGMQNLAYNMRRLVVLERGALADG</sequence>
<keyword evidence="4" id="KW-0238">DNA-binding</keyword>
<name>A0A149R4Q2_9PROT</name>
<evidence type="ECO:0000256" key="4">
    <source>
        <dbReference type="ARBA" id="ARBA00023125"/>
    </source>
</evidence>
<dbReference type="NCBIfam" id="NF033581">
    <property type="entry name" value="transpos_IS5_4"/>
    <property type="match status" value="1"/>
</dbReference>
<evidence type="ECO:0000256" key="6">
    <source>
        <dbReference type="SAM" id="MobiDB-lite"/>
    </source>
</evidence>
<dbReference type="PANTHER" id="PTHR35604:SF2">
    <property type="entry name" value="TRANSPOSASE INSH FOR INSERTION SEQUENCE ELEMENT IS5A-RELATED"/>
    <property type="match status" value="1"/>
</dbReference>
<dbReference type="Pfam" id="PF01609">
    <property type="entry name" value="DDE_Tnp_1"/>
    <property type="match status" value="1"/>
</dbReference>
<evidence type="ECO:0000256" key="5">
    <source>
        <dbReference type="ARBA" id="ARBA00023172"/>
    </source>
</evidence>
<feature type="domain" description="Transposase InsH N-terminal" evidence="8">
    <location>
        <begin position="19"/>
        <end position="119"/>
    </location>
</feature>
<organism evidence="9 10">
    <name type="scientific">Gluconobacter potus</name>
    <dbReference type="NCBI Taxonomy" id="2724927"/>
    <lineage>
        <taxon>Bacteria</taxon>
        <taxon>Pseudomonadati</taxon>
        <taxon>Pseudomonadota</taxon>
        <taxon>Alphaproteobacteria</taxon>
        <taxon>Acetobacterales</taxon>
        <taxon>Acetobacteraceae</taxon>
        <taxon>Gluconobacter</taxon>
    </lineage>
</organism>
<reference evidence="9 10" key="1">
    <citation type="submission" date="2015-06" db="EMBL/GenBank/DDBJ databases">
        <title>Improved classification and identification of acetic acid bacteria using matrix-assisted laser desorption/ionization time-of-flight mass spectrometry; Gluconobacter nephelii and Gluconobacter uchimurae are later heterotypic synonyms of Gluconobacter japonicus and Gluconobacter oxydans, respectively.</title>
        <authorList>
            <person name="Li L."/>
            <person name="Cleenwerck I."/>
            <person name="De Vuyst L."/>
            <person name="Vandamme P."/>
        </authorList>
    </citation>
    <scope>NUCLEOTIDE SEQUENCE [LARGE SCALE GENOMIC DNA]</scope>
    <source>
        <strain evidence="9 10">LMG 1764</strain>
    </source>
</reference>